<evidence type="ECO:0000313" key="1">
    <source>
        <dbReference type="EMBL" id="GKV12290.1"/>
    </source>
</evidence>
<name>A0AAV5JJM8_9ROSI</name>
<comment type="caution">
    <text evidence="1">The sequence shown here is derived from an EMBL/GenBank/DDBJ whole genome shotgun (WGS) entry which is preliminary data.</text>
</comment>
<dbReference type="EMBL" id="BPVZ01000036">
    <property type="protein sequence ID" value="GKV12290.1"/>
    <property type="molecule type" value="Genomic_DNA"/>
</dbReference>
<proteinExistence type="predicted"/>
<evidence type="ECO:0000313" key="2">
    <source>
        <dbReference type="Proteomes" id="UP001054252"/>
    </source>
</evidence>
<organism evidence="1 2">
    <name type="scientific">Rubroshorea leprosula</name>
    <dbReference type="NCBI Taxonomy" id="152421"/>
    <lineage>
        <taxon>Eukaryota</taxon>
        <taxon>Viridiplantae</taxon>
        <taxon>Streptophyta</taxon>
        <taxon>Embryophyta</taxon>
        <taxon>Tracheophyta</taxon>
        <taxon>Spermatophyta</taxon>
        <taxon>Magnoliopsida</taxon>
        <taxon>eudicotyledons</taxon>
        <taxon>Gunneridae</taxon>
        <taxon>Pentapetalae</taxon>
        <taxon>rosids</taxon>
        <taxon>malvids</taxon>
        <taxon>Malvales</taxon>
        <taxon>Dipterocarpaceae</taxon>
        <taxon>Rubroshorea</taxon>
    </lineage>
</organism>
<dbReference type="Proteomes" id="UP001054252">
    <property type="component" value="Unassembled WGS sequence"/>
</dbReference>
<protein>
    <submittedName>
        <fullName evidence="1">Uncharacterized protein</fullName>
    </submittedName>
</protein>
<keyword evidence="2" id="KW-1185">Reference proteome</keyword>
<sequence length="44" mass="5040">MCYFWAYVSIAAGFSPCQVRFCSWKIVETKSRMGKNEGNDELEG</sequence>
<gene>
    <name evidence="1" type="ORF">SLEP1_g23458</name>
</gene>
<dbReference type="AlphaFoldDB" id="A0AAV5JJM8"/>
<reference evidence="1 2" key="1">
    <citation type="journal article" date="2021" name="Commun. Biol.">
        <title>The genome of Shorea leprosula (Dipterocarpaceae) highlights the ecological relevance of drought in aseasonal tropical rainforests.</title>
        <authorList>
            <person name="Ng K.K.S."/>
            <person name="Kobayashi M.J."/>
            <person name="Fawcett J.A."/>
            <person name="Hatakeyama M."/>
            <person name="Paape T."/>
            <person name="Ng C.H."/>
            <person name="Ang C.C."/>
            <person name="Tnah L.H."/>
            <person name="Lee C.T."/>
            <person name="Nishiyama T."/>
            <person name="Sese J."/>
            <person name="O'Brien M.J."/>
            <person name="Copetti D."/>
            <person name="Mohd Noor M.I."/>
            <person name="Ong R.C."/>
            <person name="Putra M."/>
            <person name="Sireger I.Z."/>
            <person name="Indrioko S."/>
            <person name="Kosugi Y."/>
            <person name="Izuno A."/>
            <person name="Isagi Y."/>
            <person name="Lee S.L."/>
            <person name="Shimizu K.K."/>
        </authorList>
    </citation>
    <scope>NUCLEOTIDE SEQUENCE [LARGE SCALE GENOMIC DNA]</scope>
    <source>
        <strain evidence="1">214</strain>
    </source>
</reference>
<accession>A0AAV5JJM8</accession>